<comment type="caution">
    <text evidence="1">The sequence shown here is derived from an EMBL/GenBank/DDBJ whole genome shotgun (WGS) entry which is preliminary data.</text>
</comment>
<evidence type="ECO:0000313" key="2">
    <source>
        <dbReference type="Proteomes" id="UP000556700"/>
    </source>
</evidence>
<accession>A0A6V6YQQ4</accession>
<proteinExistence type="predicted"/>
<reference evidence="1 2" key="1">
    <citation type="submission" date="2020-06" db="EMBL/GenBank/DDBJ databases">
        <authorList>
            <person name="Criscuolo A."/>
        </authorList>
    </citation>
    <scope>NUCLEOTIDE SEQUENCE [LARGE SCALE GENOMIC DNA]</scope>
    <source>
        <strain evidence="2">CIP 110025</strain>
    </source>
</reference>
<name>A0A6V6YQQ4_9FLAO</name>
<evidence type="ECO:0000313" key="1">
    <source>
        <dbReference type="EMBL" id="CAD0001837.1"/>
    </source>
</evidence>
<keyword evidence="2" id="KW-1185">Reference proteome</keyword>
<protein>
    <submittedName>
        <fullName evidence="1">Uncharacterized protein</fullName>
    </submittedName>
</protein>
<organism evidence="1 2">
    <name type="scientific">Flavobacterium chungangense</name>
    <dbReference type="NCBI Taxonomy" id="554283"/>
    <lineage>
        <taxon>Bacteria</taxon>
        <taxon>Pseudomonadati</taxon>
        <taxon>Bacteroidota</taxon>
        <taxon>Flavobacteriia</taxon>
        <taxon>Flavobacteriales</taxon>
        <taxon>Flavobacteriaceae</taxon>
        <taxon>Flavobacterium</taxon>
    </lineage>
</organism>
<dbReference type="RefSeq" id="WP_031456724.1">
    <property type="nucleotide sequence ID" value="NZ_CAIJDO010000078.1"/>
</dbReference>
<dbReference type="Proteomes" id="UP000556700">
    <property type="component" value="Unassembled WGS sequence"/>
</dbReference>
<dbReference type="EMBL" id="CAIJDO010000078">
    <property type="protein sequence ID" value="CAD0001837.1"/>
    <property type="molecule type" value="Genomic_DNA"/>
</dbReference>
<dbReference type="AlphaFoldDB" id="A0A6V6YQQ4"/>
<gene>
    <name evidence="1" type="ORF">FLACHUCJ7_00688</name>
</gene>
<sequence length="128" mass="14985">MLNKGLRDEEKIRIDNVLKTLRTLVFVPQPLDHLQIAEVESQLKEFALNIETLVDYSNEELITLLIRLHFDWDQLEQFADFLMDFSKVKNYNFESKALALYQYIQAESKVFSFGINAKIASLKNINTK</sequence>